<comment type="caution">
    <text evidence="3">The sequence shown here is derived from an EMBL/GenBank/DDBJ whole genome shotgun (WGS) entry which is preliminary data.</text>
</comment>
<reference evidence="3 4" key="1">
    <citation type="submission" date="2018-04" db="EMBL/GenBank/DDBJ databases">
        <title>Novel species isolated from glacier.</title>
        <authorList>
            <person name="Liu Q."/>
            <person name="Xin Y.-H."/>
        </authorList>
    </citation>
    <scope>NUCLEOTIDE SEQUENCE [LARGE SCALE GENOMIC DNA]</scope>
    <source>
        <strain evidence="3 4">GT1R17</strain>
    </source>
</reference>
<dbReference type="AlphaFoldDB" id="A0A2T5MIA1"/>
<dbReference type="InterPro" id="IPR027385">
    <property type="entry name" value="Beta-barrel_OMP"/>
</dbReference>
<evidence type="ECO:0000256" key="1">
    <source>
        <dbReference type="ARBA" id="ARBA00022729"/>
    </source>
</evidence>
<proteinExistence type="predicted"/>
<name>A0A2T5MIA1_9GAMM</name>
<dbReference type="Gene3D" id="2.40.160.20">
    <property type="match status" value="1"/>
</dbReference>
<dbReference type="Pfam" id="PF13505">
    <property type="entry name" value="OMP_b-brl"/>
    <property type="match status" value="1"/>
</dbReference>
<protein>
    <recommendedName>
        <fullName evidence="2">Outer membrane protein beta-barrel domain-containing protein</fullName>
    </recommendedName>
</protein>
<dbReference type="EMBL" id="QANS01000002">
    <property type="protein sequence ID" value="PTU32295.1"/>
    <property type="molecule type" value="Genomic_DNA"/>
</dbReference>
<dbReference type="InterPro" id="IPR011250">
    <property type="entry name" value="OMP/PagP_B-barrel"/>
</dbReference>
<organism evidence="3 4">
    <name type="scientific">Stenotrophobium rhamnosiphilum</name>
    <dbReference type="NCBI Taxonomy" id="2029166"/>
    <lineage>
        <taxon>Bacteria</taxon>
        <taxon>Pseudomonadati</taxon>
        <taxon>Pseudomonadota</taxon>
        <taxon>Gammaproteobacteria</taxon>
        <taxon>Nevskiales</taxon>
        <taxon>Nevskiaceae</taxon>
        <taxon>Stenotrophobium</taxon>
    </lineage>
</organism>
<evidence type="ECO:0000259" key="2">
    <source>
        <dbReference type="Pfam" id="PF13505"/>
    </source>
</evidence>
<feature type="domain" description="Outer membrane protein beta-barrel" evidence="2">
    <location>
        <begin position="32"/>
        <end position="202"/>
    </location>
</feature>
<accession>A0A2T5MIA1</accession>
<sequence length="202" mass="22199">MRWDLKTHPHFLSSPSGAFLMRLIKHVIPGTLLIALSAVSVSAFAEPVQPQVYIGGGIGAGRINGEDFTNNDDDIEENRVSWKAQAGIKLNPVISIEGQYIDFGAANRNSDRVKATGWTAGLVLDIPTGIFVTPYAKAGAIRWKTDNRFNNLSANETGTDFTWGGGVRFQLADNIDLRAEYERFRLDSTHVDNIAATVQFNF</sequence>
<evidence type="ECO:0000313" key="4">
    <source>
        <dbReference type="Proteomes" id="UP000244248"/>
    </source>
</evidence>
<dbReference type="Proteomes" id="UP000244248">
    <property type="component" value="Unassembled WGS sequence"/>
</dbReference>
<gene>
    <name evidence="3" type="ORF">CJD38_06480</name>
</gene>
<keyword evidence="4" id="KW-1185">Reference proteome</keyword>
<evidence type="ECO:0000313" key="3">
    <source>
        <dbReference type="EMBL" id="PTU32295.1"/>
    </source>
</evidence>
<keyword evidence="1" id="KW-0732">Signal</keyword>
<dbReference type="SUPFAM" id="SSF56925">
    <property type="entry name" value="OMPA-like"/>
    <property type="match status" value="1"/>
</dbReference>